<feature type="domain" description="Transglycosylase SLT" evidence="1">
    <location>
        <begin position="2"/>
        <end position="72"/>
    </location>
</feature>
<reference evidence="2" key="1">
    <citation type="journal article" date="2014" name="Front. Microbiol.">
        <title>High frequency of phylogenetically diverse reductive dehalogenase-homologous genes in deep subseafloor sedimentary metagenomes.</title>
        <authorList>
            <person name="Kawai M."/>
            <person name="Futagami T."/>
            <person name="Toyoda A."/>
            <person name="Takaki Y."/>
            <person name="Nishi S."/>
            <person name="Hori S."/>
            <person name="Arai W."/>
            <person name="Tsubouchi T."/>
            <person name="Morono Y."/>
            <person name="Uchiyama I."/>
            <person name="Ito T."/>
            <person name="Fujiyama A."/>
            <person name="Inagaki F."/>
            <person name="Takami H."/>
        </authorList>
    </citation>
    <scope>NUCLEOTIDE SEQUENCE</scope>
    <source>
        <strain evidence="2">Expedition CK06-06</strain>
    </source>
</reference>
<feature type="non-terminal residue" evidence="2">
    <location>
        <position position="1"/>
    </location>
</feature>
<accession>X1LPZ4</accession>
<dbReference type="InterPro" id="IPR008258">
    <property type="entry name" value="Transglycosylase_SLT_dom_1"/>
</dbReference>
<dbReference type="AlphaFoldDB" id="X1LPZ4"/>
<dbReference type="SUPFAM" id="SSF53955">
    <property type="entry name" value="Lysozyme-like"/>
    <property type="match status" value="1"/>
</dbReference>
<dbReference type="PANTHER" id="PTHR37423:SF2">
    <property type="entry name" value="MEMBRANE-BOUND LYTIC MUREIN TRANSGLYCOSYLASE C"/>
    <property type="match status" value="1"/>
</dbReference>
<comment type="caution">
    <text evidence="2">The sequence shown here is derived from an EMBL/GenBank/DDBJ whole genome shotgun (WGS) entry which is preliminary data.</text>
</comment>
<proteinExistence type="predicted"/>
<protein>
    <recommendedName>
        <fullName evidence="1">Transglycosylase SLT domain-containing protein</fullName>
    </recommendedName>
</protein>
<evidence type="ECO:0000259" key="1">
    <source>
        <dbReference type="Pfam" id="PF01464"/>
    </source>
</evidence>
<dbReference type="PANTHER" id="PTHR37423">
    <property type="entry name" value="SOLUBLE LYTIC MUREIN TRANSGLYCOSYLASE-RELATED"/>
    <property type="match status" value="1"/>
</dbReference>
<organism evidence="2">
    <name type="scientific">marine sediment metagenome</name>
    <dbReference type="NCBI Taxonomy" id="412755"/>
    <lineage>
        <taxon>unclassified sequences</taxon>
        <taxon>metagenomes</taxon>
        <taxon>ecological metagenomes</taxon>
    </lineage>
</organism>
<dbReference type="Pfam" id="PF01464">
    <property type="entry name" value="SLT"/>
    <property type="match status" value="1"/>
</dbReference>
<dbReference type="EMBL" id="BARV01002795">
    <property type="protein sequence ID" value="GAH96208.1"/>
    <property type="molecule type" value="Genomic_DNA"/>
</dbReference>
<gene>
    <name evidence="2" type="ORF">S06H3_07014</name>
</gene>
<name>X1LPZ4_9ZZZZ</name>
<dbReference type="Gene3D" id="1.10.530.10">
    <property type="match status" value="1"/>
</dbReference>
<dbReference type="InterPro" id="IPR023346">
    <property type="entry name" value="Lysozyme-like_dom_sf"/>
</dbReference>
<sequence length="91" mass="9985">LFEKNAKSSAGALGLMQVMPATGKLVAHYIGMLDYDLTNISNNITLGCCYLTILLHYHSETIALAVYNAGGNYEIGLDYANDVLQDKDKWL</sequence>
<evidence type="ECO:0000313" key="2">
    <source>
        <dbReference type="EMBL" id="GAH96208.1"/>
    </source>
</evidence>